<evidence type="ECO:0000256" key="13">
    <source>
        <dbReference type="ARBA" id="ARBA00023306"/>
    </source>
</evidence>
<dbReference type="NCBIfam" id="TIGR00179">
    <property type="entry name" value="murB"/>
    <property type="match status" value="1"/>
</dbReference>
<dbReference type="GO" id="GO:0071949">
    <property type="term" value="F:FAD binding"/>
    <property type="evidence" value="ECO:0007669"/>
    <property type="project" value="InterPro"/>
</dbReference>
<evidence type="ECO:0000313" key="18">
    <source>
        <dbReference type="EMBL" id="RGT56136.1"/>
    </source>
</evidence>
<keyword evidence="11 16" id="KW-0573">Peptidoglycan synthesis</keyword>
<keyword evidence="7 16" id="KW-0285">Flavoprotein</keyword>
<evidence type="ECO:0000256" key="14">
    <source>
        <dbReference type="ARBA" id="ARBA00023316"/>
    </source>
</evidence>
<evidence type="ECO:0000256" key="15">
    <source>
        <dbReference type="ARBA" id="ARBA00048914"/>
    </source>
</evidence>
<dbReference type="InterPro" id="IPR016167">
    <property type="entry name" value="FAD-bd_PCMH_sub1"/>
</dbReference>
<keyword evidence="9 16" id="KW-0521">NADP</keyword>
<dbReference type="Pfam" id="PF01565">
    <property type="entry name" value="FAD_binding_4"/>
    <property type="match status" value="1"/>
</dbReference>
<dbReference type="GO" id="GO:0009252">
    <property type="term" value="P:peptidoglycan biosynthetic process"/>
    <property type="evidence" value="ECO:0007669"/>
    <property type="project" value="UniProtKB-UniRule"/>
</dbReference>
<dbReference type="GO" id="GO:0051301">
    <property type="term" value="P:cell division"/>
    <property type="evidence" value="ECO:0007669"/>
    <property type="project" value="UniProtKB-KW"/>
</dbReference>
<dbReference type="Gene3D" id="3.30.465.10">
    <property type="match status" value="1"/>
</dbReference>
<keyword evidence="6 16" id="KW-0132">Cell division</keyword>
<protein>
    <recommendedName>
        <fullName evidence="16">UDP-N-acetylenolpyruvoylglucosamine reductase</fullName>
        <ecNumber evidence="16">1.3.1.98</ecNumber>
    </recommendedName>
    <alternativeName>
        <fullName evidence="16">UDP-N-acetylmuramate dehydrogenase</fullName>
    </alternativeName>
</protein>
<comment type="pathway">
    <text evidence="4 16">Cell wall biogenesis; peptidoglycan biosynthesis.</text>
</comment>
<keyword evidence="13 16" id="KW-0131">Cell cycle</keyword>
<dbReference type="SUPFAM" id="SSF56176">
    <property type="entry name" value="FAD-binding/transporter-associated domain-like"/>
    <property type="match status" value="1"/>
</dbReference>
<accession>A0A412PEQ2</accession>
<dbReference type="InterPro" id="IPR006094">
    <property type="entry name" value="Oxid_FAD_bind_N"/>
</dbReference>
<feature type="active site" description="Proton donor" evidence="16">
    <location>
        <position position="222"/>
    </location>
</feature>
<evidence type="ECO:0000256" key="6">
    <source>
        <dbReference type="ARBA" id="ARBA00022618"/>
    </source>
</evidence>
<evidence type="ECO:0000259" key="17">
    <source>
        <dbReference type="PROSITE" id="PS51387"/>
    </source>
</evidence>
<comment type="caution">
    <text evidence="18">The sequence shown here is derived from an EMBL/GenBank/DDBJ whole genome shotgun (WGS) entry which is preliminary data.</text>
</comment>
<sequence>MDKILERLSFYAVTEVDKPLRTMTTLRIGGNAKYVVYPETYVAIDGIFRIIEENQLPFKVIGKGSDLLCSDDEFEGVVICLDRFFNHQYFDGNDLVAEAGCSIISLSTEAMKRGLSGLEFASGIPGTVGGCLFMNAGAYNISMKDVVKEVLVYRDHQLTWLPVSECDFSYRHSIFQTNKNWLILGVRYGLTPKPKEEIEALMDSRRKRRVDSQPLNFPSCGSVFKNPEGHNAWQLIDGIGYRGKQIGGAMVSDKHCNFILNVHKATALEYLTLIEEIQREVKNKYNIDLKMEVEKFNWK</sequence>
<dbReference type="Pfam" id="PF02873">
    <property type="entry name" value="MurB_C"/>
    <property type="match status" value="1"/>
</dbReference>
<dbReference type="UniPathway" id="UPA00219"/>
<dbReference type="GO" id="GO:0071555">
    <property type="term" value="P:cell wall organization"/>
    <property type="evidence" value="ECO:0007669"/>
    <property type="project" value="UniProtKB-KW"/>
</dbReference>
<dbReference type="GO" id="GO:0008762">
    <property type="term" value="F:UDP-N-acetylmuramate dehydrogenase activity"/>
    <property type="evidence" value="ECO:0007669"/>
    <property type="project" value="UniProtKB-UniRule"/>
</dbReference>
<dbReference type="InterPro" id="IPR003170">
    <property type="entry name" value="MurB"/>
</dbReference>
<keyword evidence="5 16" id="KW-0963">Cytoplasm</keyword>
<gene>
    <name evidence="16" type="primary">murB</name>
    <name evidence="18" type="ORF">DWX20_04835</name>
</gene>
<comment type="cofactor">
    <cofactor evidence="1 16">
        <name>FAD</name>
        <dbReference type="ChEBI" id="CHEBI:57692"/>
    </cofactor>
</comment>
<evidence type="ECO:0000256" key="8">
    <source>
        <dbReference type="ARBA" id="ARBA00022827"/>
    </source>
</evidence>
<keyword evidence="12 16" id="KW-0560">Oxidoreductase</keyword>
<dbReference type="Gene3D" id="3.30.43.10">
    <property type="entry name" value="Uridine Diphospho-n-acetylenolpyruvylglucosamine Reductase, domain 2"/>
    <property type="match status" value="1"/>
</dbReference>
<dbReference type="NCBIfam" id="NF010480">
    <property type="entry name" value="PRK13905.1"/>
    <property type="match status" value="1"/>
</dbReference>
<proteinExistence type="inferred from homology"/>
<comment type="function">
    <text evidence="2 16">Cell wall formation.</text>
</comment>
<evidence type="ECO:0000256" key="5">
    <source>
        <dbReference type="ARBA" id="ARBA00022490"/>
    </source>
</evidence>
<name>A0A412PEQ2_9FIRM</name>
<feature type="active site" evidence="16">
    <location>
        <position position="292"/>
    </location>
</feature>
<dbReference type="HAMAP" id="MF_00037">
    <property type="entry name" value="MurB"/>
    <property type="match status" value="1"/>
</dbReference>
<evidence type="ECO:0000256" key="1">
    <source>
        <dbReference type="ARBA" id="ARBA00001974"/>
    </source>
</evidence>
<dbReference type="PROSITE" id="PS51387">
    <property type="entry name" value="FAD_PCMH"/>
    <property type="match status" value="1"/>
</dbReference>
<dbReference type="AlphaFoldDB" id="A0A412PEQ2"/>
<dbReference type="EC" id="1.3.1.98" evidence="16"/>
<evidence type="ECO:0000256" key="10">
    <source>
        <dbReference type="ARBA" id="ARBA00022960"/>
    </source>
</evidence>
<dbReference type="InterPro" id="IPR036318">
    <property type="entry name" value="FAD-bd_PCMH-like_sf"/>
</dbReference>
<dbReference type="InterPro" id="IPR016166">
    <property type="entry name" value="FAD-bd_PCMH"/>
</dbReference>
<reference evidence="18 19" key="1">
    <citation type="submission" date="2018-08" db="EMBL/GenBank/DDBJ databases">
        <title>A genome reference for cultivated species of the human gut microbiota.</title>
        <authorList>
            <person name="Zou Y."/>
            <person name="Xue W."/>
            <person name="Luo G."/>
        </authorList>
    </citation>
    <scope>NUCLEOTIDE SEQUENCE [LARGE SCALE GENOMIC DNA]</scope>
    <source>
        <strain evidence="18 19">AF18-46</strain>
    </source>
</reference>
<evidence type="ECO:0000256" key="12">
    <source>
        <dbReference type="ARBA" id="ARBA00023002"/>
    </source>
</evidence>
<evidence type="ECO:0000256" key="11">
    <source>
        <dbReference type="ARBA" id="ARBA00022984"/>
    </source>
</evidence>
<keyword evidence="10 16" id="KW-0133">Cell shape</keyword>
<evidence type="ECO:0000256" key="3">
    <source>
        <dbReference type="ARBA" id="ARBA00004496"/>
    </source>
</evidence>
<comment type="catalytic activity">
    <reaction evidence="15 16">
        <text>UDP-N-acetyl-alpha-D-muramate + NADP(+) = UDP-N-acetyl-3-O-(1-carboxyvinyl)-alpha-D-glucosamine + NADPH + H(+)</text>
        <dbReference type="Rhea" id="RHEA:12248"/>
        <dbReference type="ChEBI" id="CHEBI:15378"/>
        <dbReference type="ChEBI" id="CHEBI:57783"/>
        <dbReference type="ChEBI" id="CHEBI:58349"/>
        <dbReference type="ChEBI" id="CHEBI:68483"/>
        <dbReference type="ChEBI" id="CHEBI:70757"/>
        <dbReference type="EC" id="1.3.1.98"/>
    </reaction>
</comment>
<evidence type="ECO:0000256" key="4">
    <source>
        <dbReference type="ARBA" id="ARBA00004752"/>
    </source>
</evidence>
<dbReference type="GO" id="GO:0005829">
    <property type="term" value="C:cytosol"/>
    <property type="evidence" value="ECO:0007669"/>
    <property type="project" value="TreeGrafter"/>
</dbReference>
<dbReference type="InterPro" id="IPR036635">
    <property type="entry name" value="MurB_C_sf"/>
</dbReference>
<dbReference type="RefSeq" id="WP_118764689.1">
    <property type="nucleotide sequence ID" value="NZ_CABJCF010000002.1"/>
</dbReference>
<evidence type="ECO:0000313" key="19">
    <source>
        <dbReference type="Proteomes" id="UP000284731"/>
    </source>
</evidence>
<dbReference type="PANTHER" id="PTHR21071">
    <property type="entry name" value="UDP-N-ACETYLENOLPYRUVOYLGLUCOSAMINE REDUCTASE"/>
    <property type="match status" value="1"/>
</dbReference>
<dbReference type="GO" id="GO:0008360">
    <property type="term" value="P:regulation of cell shape"/>
    <property type="evidence" value="ECO:0007669"/>
    <property type="project" value="UniProtKB-KW"/>
</dbReference>
<comment type="subcellular location">
    <subcellularLocation>
        <location evidence="3 16">Cytoplasm</location>
    </subcellularLocation>
</comment>
<comment type="similarity">
    <text evidence="16">Belongs to the MurB family.</text>
</comment>
<feature type="active site" evidence="16">
    <location>
        <position position="171"/>
    </location>
</feature>
<evidence type="ECO:0000256" key="16">
    <source>
        <dbReference type="HAMAP-Rule" id="MF_00037"/>
    </source>
</evidence>
<dbReference type="SUPFAM" id="SSF56194">
    <property type="entry name" value="Uridine diphospho-N-Acetylenolpyruvylglucosamine reductase, MurB, C-terminal domain"/>
    <property type="match status" value="1"/>
</dbReference>
<keyword evidence="8 16" id="KW-0274">FAD</keyword>
<evidence type="ECO:0000256" key="7">
    <source>
        <dbReference type="ARBA" id="ARBA00022630"/>
    </source>
</evidence>
<dbReference type="InterPro" id="IPR011601">
    <property type="entry name" value="MurB_C"/>
</dbReference>
<evidence type="ECO:0000256" key="9">
    <source>
        <dbReference type="ARBA" id="ARBA00022857"/>
    </source>
</evidence>
<dbReference type="InterPro" id="IPR016169">
    <property type="entry name" value="FAD-bd_PCMH_sub2"/>
</dbReference>
<evidence type="ECO:0000256" key="2">
    <source>
        <dbReference type="ARBA" id="ARBA00003921"/>
    </source>
</evidence>
<organism evidence="18 19">
    <name type="scientific">Solobacterium moorei</name>
    <dbReference type="NCBI Taxonomy" id="102148"/>
    <lineage>
        <taxon>Bacteria</taxon>
        <taxon>Bacillati</taxon>
        <taxon>Bacillota</taxon>
        <taxon>Erysipelotrichia</taxon>
        <taxon>Erysipelotrichales</taxon>
        <taxon>Erysipelotrichaceae</taxon>
        <taxon>Solobacterium</taxon>
    </lineage>
</organism>
<feature type="domain" description="FAD-binding PCMH-type" evidence="17">
    <location>
        <begin position="28"/>
        <end position="193"/>
    </location>
</feature>
<dbReference type="PANTHER" id="PTHR21071:SF4">
    <property type="entry name" value="UDP-N-ACETYLENOLPYRUVOYLGLUCOSAMINE REDUCTASE"/>
    <property type="match status" value="1"/>
</dbReference>
<dbReference type="EMBL" id="QRWX01000002">
    <property type="protein sequence ID" value="RGT56136.1"/>
    <property type="molecule type" value="Genomic_DNA"/>
</dbReference>
<dbReference type="Gene3D" id="3.90.78.10">
    <property type="entry name" value="UDP-N-acetylenolpyruvoylglucosamine reductase, C-terminal domain"/>
    <property type="match status" value="1"/>
</dbReference>
<keyword evidence="14 16" id="KW-0961">Cell wall biogenesis/degradation</keyword>
<dbReference type="Proteomes" id="UP000284731">
    <property type="component" value="Unassembled WGS sequence"/>
</dbReference>